<evidence type="ECO:0000259" key="8">
    <source>
        <dbReference type="PROSITE" id="PS50928"/>
    </source>
</evidence>
<keyword evidence="5 7" id="KW-1133">Transmembrane helix</keyword>
<dbReference type="PANTHER" id="PTHR30193">
    <property type="entry name" value="ABC TRANSPORTER PERMEASE PROTEIN"/>
    <property type="match status" value="1"/>
</dbReference>
<keyword evidence="4 7" id="KW-0812">Transmembrane</keyword>
<evidence type="ECO:0000256" key="6">
    <source>
        <dbReference type="ARBA" id="ARBA00023136"/>
    </source>
</evidence>
<dbReference type="InterPro" id="IPR051393">
    <property type="entry name" value="ABC_transporter_permease"/>
</dbReference>
<evidence type="ECO:0000256" key="5">
    <source>
        <dbReference type="ARBA" id="ARBA00022989"/>
    </source>
</evidence>
<evidence type="ECO:0000313" key="10">
    <source>
        <dbReference type="Proteomes" id="UP001490365"/>
    </source>
</evidence>
<dbReference type="Proteomes" id="UP001490365">
    <property type="component" value="Unassembled WGS sequence"/>
</dbReference>
<keyword evidence="3" id="KW-1003">Cell membrane</keyword>
<evidence type="ECO:0000256" key="7">
    <source>
        <dbReference type="RuleBase" id="RU363032"/>
    </source>
</evidence>
<evidence type="ECO:0000256" key="1">
    <source>
        <dbReference type="ARBA" id="ARBA00004651"/>
    </source>
</evidence>
<keyword evidence="2 7" id="KW-0813">Transport</keyword>
<accession>A0ABV1TMW8</accession>
<comment type="subcellular location">
    <subcellularLocation>
        <location evidence="1 7">Cell membrane</location>
        <topology evidence="1 7">Multi-pass membrane protein</topology>
    </subcellularLocation>
</comment>
<proteinExistence type="inferred from homology"/>
<dbReference type="Pfam" id="PF00528">
    <property type="entry name" value="BPD_transp_1"/>
    <property type="match status" value="1"/>
</dbReference>
<protein>
    <submittedName>
        <fullName evidence="9">Sugar ABC transporter permease</fullName>
    </submittedName>
</protein>
<dbReference type="InterPro" id="IPR035906">
    <property type="entry name" value="MetI-like_sf"/>
</dbReference>
<dbReference type="EMBL" id="JBEOZM010000016">
    <property type="protein sequence ID" value="MER6271375.1"/>
    <property type="molecule type" value="Genomic_DNA"/>
</dbReference>
<keyword evidence="10" id="KW-1185">Reference proteome</keyword>
<sequence>MTTPAVPTRAVPTRVRPRRGDPALGSIAFLALGLYVLFIVVPVLMSAWKSLTNENPLLARSDFVGLANYREMTHDSALAGSLGFTLLLAGAVTLVANAAGIGFAMLLDRTSLSFRMMRTVAFLPQVLSGVIVGYVWRYILARDGVLDNVLVSLGVIDRPITWLGSPHLAVLSVGIVAAWVLTGFTTVVHLAALQSIPVELYQAAMVDGAGRWQRFRRITFPMLAPGTTISVTISLITMLKLYDIIAVLTSGGPADSTQSTALYIIQLAFTDDRYGYASAVAMCLLVVSVVIALSVTALLRRREVDL</sequence>
<feature type="transmembrane region" description="Helical" evidence="7">
    <location>
        <begin position="168"/>
        <end position="192"/>
    </location>
</feature>
<dbReference type="SUPFAM" id="SSF161098">
    <property type="entry name" value="MetI-like"/>
    <property type="match status" value="1"/>
</dbReference>
<dbReference type="PROSITE" id="PS50928">
    <property type="entry name" value="ABC_TM1"/>
    <property type="match status" value="1"/>
</dbReference>
<evidence type="ECO:0000313" key="9">
    <source>
        <dbReference type="EMBL" id="MER6271375.1"/>
    </source>
</evidence>
<dbReference type="RefSeq" id="WP_351959758.1">
    <property type="nucleotide sequence ID" value="NZ_JBEOZM010000016.1"/>
</dbReference>
<name>A0ABV1TMW8_9ACTN</name>
<feature type="transmembrane region" description="Helical" evidence="7">
    <location>
        <begin position="119"/>
        <end position="139"/>
    </location>
</feature>
<feature type="domain" description="ABC transmembrane type-1" evidence="8">
    <location>
        <begin position="82"/>
        <end position="295"/>
    </location>
</feature>
<comment type="similarity">
    <text evidence="7">Belongs to the binding-protein-dependent transport system permease family.</text>
</comment>
<feature type="transmembrane region" description="Helical" evidence="7">
    <location>
        <begin position="23"/>
        <end position="48"/>
    </location>
</feature>
<dbReference type="InterPro" id="IPR000515">
    <property type="entry name" value="MetI-like"/>
</dbReference>
<dbReference type="CDD" id="cd06261">
    <property type="entry name" value="TM_PBP2"/>
    <property type="match status" value="1"/>
</dbReference>
<keyword evidence="6 7" id="KW-0472">Membrane</keyword>
<comment type="caution">
    <text evidence="9">The sequence shown here is derived from an EMBL/GenBank/DDBJ whole genome shotgun (WGS) entry which is preliminary data.</text>
</comment>
<evidence type="ECO:0000256" key="4">
    <source>
        <dbReference type="ARBA" id="ARBA00022692"/>
    </source>
</evidence>
<dbReference type="PANTHER" id="PTHR30193:SF41">
    <property type="entry name" value="DIACETYLCHITOBIOSE UPTAKE SYSTEM PERMEASE PROTEIN NGCF"/>
    <property type="match status" value="1"/>
</dbReference>
<evidence type="ECO:0000256" key="3">
    <source>
        <dbReference type="ARBA" id="ARBA00022475"/>
    </source>
</evidence>
<gene>
    <name evidence="9" type="ORF">ABT211_29390</name>
</gene>
<dbReference type="Gene3D" id="1.10.3720.10">
    <property type="entry name" value="MetI-like"/>
    <property type="match status" value="1"/>
</dbReference>
<organism evidence="9 10">
    <name type="scientific">Streptomyces sp. 900105755</name>
    <dbReference type="NCBI Taxonomy" id="3154389"/>
    <lineage>
        <taxon>Bacteria</taxon>
        <taxon>Bacillati</taxon>
        <taxon>Actinomycetota</taxon>
        <taxon>Actinomycetes</taxon>
        <taxon>Kitasatosporales</taxon>
        <taxon>Streptomycetaceae</taxon>
        <taxon>Streptomyces</taxon>
    </lineage>
</organism>
<reference evidence="9 10" key="1">
    <citation type="submission" date="2024-06" db="EMBL/GenBank/DDBJ databases">
        <title>The Natural Products Discovery Center: Release of the First 8490 Sequenced Strains for Exploring Actinobacteria Biosynthetic Diversity.</title>
        <authorList>
            <person name="Kalkreuter E."/>
            <person name="Kautsar S.A."/>
            <person name="Yang D."/>
            <person name="Bader C.D."/>
            <person name="Teijaro C.N."/>
            <person name="Fluegel L."/>
            <person name="Davis C.M."/>
            <person name="Simpson J.R."/>
            <person name="Lauterbach L."/>
            <person name="Steele A.D."/>
            <person name="Gui C."/>
            <person name="Meng S."/>
            <person name="Li G."/>
            <person name="Viehrig K."/>
            <person name="Ye F."/>
            <person name="Su P."/>
            <person name="Kiefer A.F."/>
            <person name="Nichols A."/>
            <person name="Cepeda A.J."/>
            <person name="Yan W."/>
            <person name="Fan B."/>
            <person name="Jiang Y."/>
            <person name="Adhikari A."/>
            <person name="Zheng C.-J."/>
            <person name="Schuster L."/>
            <person name="Cowan T.M."/>
            <person name="Smanski M.J."/>
            <person name="Chevrette M.G."/>
            <person name="De Carvalho L.P.S."/>
            <person name="Shen B."/>
        </authorList>
    </citation>
    <scope>NUCLEOTIDE SEQUENCE [LARGE SCALE GENOMIC DNA]</scope>
    <source>
        <strain evidence="9 10">NPDC001694</strain>
    </source>
</reference>
<feature type="transmembrane region" description="Helical" evidence="7">
    <location>
        <begin position="276"/>
        <end position="299"/>
    </location>
</feature>
<feature type="transmembrane region" description="Helical" evidence="7">
    <location>
        <begin position="220"/>
        <end position="242"/>
    </location>
</feature>
<feature type="transmembrane region" description="Helical" evidence="7">
    <location>
        <begin position="82"/>
        <end position="107"/>
    </location>
</feature>
<evidence type="ECO:0000256" key="2">
    <source>
        <dbReference type="ARBA" id="ARBA00022448"/>
    </source>
</evidence>